<dbReference type="InterPro" id="IPR020846">
    <property type="entry name" value="MFS_dom"/>
</dbReference>
<proteinExistence type="predicted"/>
<keyword evidence="9" id="KW-1185">Reference proteome</keyword>
<dbReference type="KEGG" id="vpy:HZI73_23875"/>
<dbReference type="GO" id="GO:0022857">
    <property type="term" value="F:transmembrane transporter activity"/>
    <property type="evidence" value="ECO:0007669"/>
    <property type="project" value="InterPro"/>
</dbReference>
<name>A0A8J8MPF5_9FIRM</name>
<gene>
    <name evidence="8" type="ORF">HZI73_23875</name>
</gene>
<feature type="transmembrane region" description="Helical" evidence="6">
    <location>
        <begin position="21"/>
        <end position="41"/>
    </location>
</feature>
<feature type="transmembrane region" description="Helical" evidence="6">
    <location>
        <begin position="144"/>
        <end position="165"/>
    </location>
</feature>
<dbReference type="GO" id="GO:0005886">
    <property type="term" value="C:plasma membrane"/>
    <property type="evidence" value="ECO:0007669"/>
    <property type="project" value="UniProtKB-SubCell"/>
</dbReference>
<evidence type="ECO:0000256" key="4">
    <source>
        <dbReference type="ARBA" id="ARBA00022989"/>
    </source>
</evidence>
<evidence type="ECO:0000256" key="1">
    <source>
        <dbReference type="ARBA" id="ARBA00004651"/>
    </source>
</evidence>
<dbReference type="AlphaFoldDB" id="A0A8J8MPF5"/>
<keyword evidence="5 6" id="KW-0472">Membrane</keyword>
<feature type="transmembrane region" description="Helical" evidence="6">
    <location>
        <begin position="354"/>
        <end position="375"/>
    </location>
</feature>
<dbReference type="Pfam" id="PF07690">
    <property type="entry name" value="MFS_1"/>
    <property type="match status" value="1"/>
</dbReference>
<dbReference type="Gene3D" id="1.20.1250.20">
    <property type="entry name" value="MFS general substrate transporter like domains"/>
    <property type="match status" value="2"/>
</dbReference>
<evidence type="ECO:0000256" key="3">
    <source>
        <dbReference type="ARBA" id="ARBA00022692"/>
    </source>
</evidence>
<dbReference type="PANTHER" id="PTHR11360">
    <property type="entry name" value="MONOCARBOXYLATE TRANSPORTER"/>
    <property type="match status" value="1"/>
</dbReference>
<feature type="transmembrane region" description="Helical" evidence="6">
    <location>
        <begin position="87"/>
        <end position="107"/>
    </location>
</feature>
<feature type="transmembrane region" description="Helical" evidence="6">
    <location>
        <begin position="177"/>
        <end position="196"/>
    </location>
</feature>
<evidence type="ECO:0000256" key="2">
    <source>
        <dbReference type="ARBA" id="ARBA00022448"/>
    </source>
</evidence>
<dbReference type="EMBL" id="CP058649">
    <property type="protein sequence ID" value="QUI25146.1"/>
    <property type="molecule type" value="Genomic_DNA"/>
</dbReference>
<protein>
    <submittedName>
        <fullName evidence="8">OFA family MFS transporter</fullName>
    </submittedName>
</protein>
<evidence type="ECO:0000313" key="8">
    <source>
        <dbReference type="EMBL" id="QUI25146.1"/>
    </source>
</evidence>
<evidence type="ECO:0000256" key="6">
    <source>
        <dbReference type="SAM" id="Phobius"/>
    </source>
</evidence>
<dbReference type="CDD" id="cd17353">
    <property type="entry name" value="MFS_OFA_like"/>
    <property type="match status" value="1"/>
</dbReference>
<dbReference type="RefSeq" id="WP_212695846.1">
    <property type="nucleotide sequence ID" value="NZ_CP058649.1"/>
</dbReference>
<keyword evidence="2" id="KW-0813">Transport</keyword>
<evidence type="ECO:0000256" key="5">
    <source>
        <dbReference type="ARBA" id="ARBA00023136"/>
    </source>
</evidence>
<feature type="transmembrane region" description="Helical" evidence="6">
    <location>
        <begin position="113"/>
        <end position="132"/>
    </location>
</feature>
<feature type="domain" description="Major facilitator superfamily (MFS) profile" evidence="7">
    <location>
        <begin position="19"/>
        <end position="408"/>
    </location>
</feature>
<feature type="transmembrane region" description="Helical" evidence="6">
    <location>
        <begin position="381"/>
        <end position="404"/>
    </location>
</feature>
<organism evidence="8 9">
    <name type="scientific">Vallitalea pronyensis</name>
    <dbReference type="NCBI Taxonomy" id="1348613"/>
    <lineage>
        <taxon>Bacteria</taxon>
        <taxon>Bacillati</taxon>
        <taxon>Bacillota</taxon>
        <taxon>Clostridia</taxon>
        <taxon>Lachnospirales</taxon>
        <taxon>Vallitaleaceae</taxon>
        <taxon>Vallitalea</taxon>
    </lineage>
</organism>
<dbReference type="PANTHER" id="PTHR11360:SF304">
    <property type="entry name" value="MFS DOMAIN-CONTAINING PROTEIN"/>
    <property type="match status" value="1"/>
</dbReference>
<dbReference type="InterPro" id="IPR036259">
    <property type="entry name" value="MFS_trans_sf"/>
</dbReference>
<evidence type="ECO:0000313" key="9">
    <source>
        <dbReference type="Proteomes" id="UP000683246"/>
    </source>
</evidence>
<feature type="transmembrane region" description="Helical" evidence="6">
    <location>
        <begin position="263"/>
        <end position="284"/>
    </location>
</feature>
<dbReference type="SUPFAM" id="SSF103473">
    <property type="entry name" value="MFS general substrate transporter"/>
    <property type="match status" value="1"/>
</dbReference>
<reference evidence="8" key="1">
    <citation type="submission" date="2020-07" db="EMBL/GenBank/DDBJ databases">
        <title>Vallitalea pronyensis genome.</title>
        <authorList>
            <person name="Postec A."/>
        </authorList>
    </citation>
    <scope>NUCLEOTIDE SEQUENCE</scope>
    <source>
        <strain evidence="8">FatNI3</strain>
    </source>
</reference>
<dbReference type="InterPro" id="IPR011701">
    <property type="entry name" value="MFS"/>
</dbReference>
<dbReference type="PROSITE" id="PS50850">
    <property type="entry name" value="MFS"/>
    <property type="match status" value="1"/>
</dbReference>
<dbReference type="InterPro" id="IPR050327">
    <property type="entry name" value="Proton-linked_MCT"/>
</dbReference>
<accession>A0A8J8MPF5</accession>
<feature type="transmembrane region" description="Helical" evidence="6">
    <location>
        <begin position="291"/>
        <end position="310"/>
    </location>
</feature>
<feature type="transmembrane region" description="Helical" evidence="6">
    <location>
        <begin position="229"/>
        <end position="251"/>
    </location>
</feature>
<sequence length="411" mass="45140">MKNHIQNSISRSSDHDGYRRWMLVILGMIMFICLGTVYSWSVFKTPIEELYNINAAISGLPYLVFLLMYTASMVITGRMIDRVDPRIMIIIGGLMVGVGWILSGVAVSFSMIVLSYGVLSGAGVGIAYGPPIKVISSSFVKKPGVALGLLLAGFGLSPLITAPITKQLINQIGIHDTFIAVGVFFIVVIPLLGLCFKKPQVQEQHVKIQSKMTEDSSVRALIRNTKFQGLWLCFVIGTTIGLMIIGISSQIGEELFGIDTNTTATLLAIFAIFNAVGRPLFGWITDRYSPFIAAMVSFILIFISALLMYAATDYRIVLYVITLSIFWMNLGAWLSIAPTTIAMYFGEANYSRNYGVLFTAYGIGAVIGTPMAGLIRTQFGSYKYVFIPIMFLAVKGIIIALFTIRNKKKLT</sequence>
<evidence type="ECO:0000259" key="7">
    <source>
        <dbReference type="PROSITE" id="PS50850"/>
    </source>
</evidence>
<comment type="subcellular location">
    <subcellularLocation>
        <location evidence="1">Cell membrane</location>
        <topology evidence="1">Multi-pass membrane protein</topology>
    </subcellularLocation>
</comment>
<dbReference type="Proteomes" id="UP000683246">
    <property type="component" value="Chromosome"/>
</dbReference>
<feature type="transmembrane region" description="Helical" evidence="6">
    <location>
        <begin position="53"/>
        <end position="75"/>
    </location>
</feature>
<keyword evidence="4 6" id="KW-1133">Transmembrane helix</keyword>
<keyword evidence="3 6" id="KW-0812">Transmembrane</keyword>
<feature type="transmembrane region" description="Helical" evidence="6">
    <location>
        <begin position="316"/>
        <end position="342"/>
    </location>
</feature>